<evidence type="ECO:0000256" key="1">
    <source>
        <dbReference type="ARBA" id="ARBA00004429"/>
    </source>
</evidence>
<feature type="transmembrane region" description="Helical" evidence="13">
    <location>
        <begin position="184"/>
        <end position="209"/>
    </location>
</feature>
<dbReference type="NCBIfam" id="TIGR03818">
    <property type="entry name" value="MotA1"/>
    <property type="match status" value="1"/>
</dbReference>
<evidence type="ECO:0000256" key="8">
    <source>
        <dbReference type="ARBA" id="ARBA00022779"/>
    </source>
</evidence>
<keyword evidence="9" id="KW-0375">Hydrogen ion transport</keyword>
<comment type="similarity">
    <text evidence="2">Belongs to the MotA family.</text>
</comment>
<feature type="domain" description="MotA/TolQ/ExbB proton channel" evidence="14">
    <location>
        <begin position="154"/>
        <end position="256"/>
    </location>
</feature>
<keyword evidence="17" id="KW-1185">Reference proteome</keyword>
<keyword evidence="12 13" id="KW-0472">Membrane</keyword>
<keyword evidence="10 13" id="KW-1133">Transmembrane helix</keyword>
<evidence type="ECO:0000256" key="5">
    <source>
        <dbReference type="ARBA" id="ARBA00022500"/>
    </source>
</evidence>
<evidence type="ECO:0000259" key="15">
    <source>
        <dbReference type="Pfam" id="PF20560"/>
    </source>
</evidence>
<feature type="domain" description="Motility protein A N-terminal" evidence="15">
    <location>
        <begin position="23"/>
        <end position="113"/>
    </location>
</feature>
<name>A0A366HK40_9BURK</name>
<organism evidence="16 17">
    <name type="scientific">Eoetvoesiella caeni</name>
    <dbReference type="NCBI Taxonomy" id="645616"/>
    <lineage>
        <taxon>Bacteria</taxon>
        <taxon>Pseudomonadati</taxon>
        <taxon>Pseudomonadota</taxon>
        <taxon>Betaproteobacteria</taxon>
        <taxon>Burkholderiales</taxon>
        <taxon>Alcaligenaceae</taxon>
        <taxon>Eoetvoesiella</taxon>
    </lineage>
</organism>
<evidence type="ECO:0000313" key="17">
    <source>
        <dbReference type="Proteomes" id="UP000253628"/>
    </source>
</evidence>
<evidence type="ECO:0000256" key="9">
    <source>
        <dbReference type="ARBA" id="ARBA00022781"/>
    </source>
</evidence>
<keyword evidence="8" id="KW-0283">Flagellar rotation</keyword>
<keyword evidence="5" id="KW-0145">Chemotaxis</keyword>
<dbReference type="GO" id="GO:0071978">
    <property type="term" value="P:bacterial-type flagellum-dependent swarming motility"/>
    <property type="evidence" value="ECO:0007669"/>
    <property type="project" value="InterPro"/>
</dbReference>
<dbReference type="GO" id="GO:0006935">
    <property type="term" value="P:chemotaxis"/>
    <property type="evidence" value="ECO:0007669"/>
    <property type="project" value="UniProtKB-KW"/>
</dbReference>
<evidence type="ECO:0000313" key="16">
    <source>
        <dbReference type="EMBL" id="RBP43320.1"/>
    </source>
</evidence>
<dbReference type="Proteomes" id="UP000253628">
    <property type="component" value="Unassembled WGS sequence"/>
</dbReference>
<dbReference type="AlphaFoldDB" id="A0A366HK40"/>
<reference evidence="16 17" key="1">
    <citation type="submission" date="2018-06" db="EMBL/GenBank/DDBJ databases">
        <title>Genomic Encyclopedia of Type Strains, Phase IV (KMG-IV): sequencing the most valuable type-strain genomes for metagenomic binning, comparative biology and taxonomic classification.</title>
        <authorList>
            <person name="Goeker M."/>
        </authorList>
    </citation>
    <scope>NUCLEOTIDE SEQUENCE [LARGE SCALE GENOMIC DNA]</scope>
    <source>
        <strain evidence="16 17">DSM 25520</strain>
    </source>
</reference>
<keyword evidence="7 13" id="KW-0812">Transmembrane</keyword>
<comment type="subcellular location">
    <subcellularLocation>
        <location evidence="1">Cell inner membrane</location>
        <topology evidence="1">Multi-pass membrane protein</topology>
    </subcellularLocation>
</comment>
<feature type="transmembrane region" description="Helical" evidence="13">
    <location>
        <begin position="20"/>
        <end position="40"/>
    </location>
</feature>
<evidence type="ECO:0000256" key="7">
    <source>
        <dbReference type="ARBA" id="ARBA00022692"/>
    </source>
</evidence>
<evidence type="ECO:0000256" key="3">
    <source>
        <dbReference type="ARBA" id="ARBA00022448"/>
    </source>
</evidence>
<dbReference type="Pfam" id="PF01618">
    <property type="entry name" value="MotA_ExbB"/>
    <property type="match status" value="1"/>
</dbReference>
<dbReference type="InterPro" id="IPR022522">
    <property type="entry name" value="Flagellar_motor_stator_MotA"/>
</dbReference>
<evidence type="ECO:0000256" key="2">
    <source>
        <dbReference type="ARBA" id="ARBA00008038"/>
    </source>
</evidence>
<dbReference type="PROSITE" id="PS01307">
    <property type="entry name" value="MOTA"/>
    <property type="match status" value="1"/>
</dbReference>
<dbReference type="GO" id="GO:0005886">
    <property type="term" value="C:plasma membrane"/>
    <property type="evidence" value="ECO:0007669"/>
    <property type="project" value="UniProtKB-SubCell"/>
</dbReference>
<keyword evidence="6" id="KW-0997">Cell inner membrane</keyword>
<keyword evidence="11" id="KW-0406">Ion transport</keyword>
<comment type="caution">
    <text evidence="16">The sequence shown here is derived from an EMBL/GenBank/DDBJ whole genome shotgun (WGS) entry which is preliminary data.</text>
</comment>
<dbReference type="Pfam" id="PF20560">
    <property type="entry name" value="MotA_N"/>
    <property type="match status" value="1"/>
</dbReference>
<proteinExistence type="inferred from homology"/>
<dbReference type="PANTHER" id="PTHR30433:SF4">
    <property type="entry name" value="MOTILITY PROTEIN A"/>
    <property type="match status" value="1"/>
</dbReference>
<gene>
    <name evidence="16" type="ORF">DFR37_101449</name>
</gene>
<sequence length="311" mass="33945">MDWPKQAIIGCYVFIKGPFVLILIGFVIVLVSVFGSFVALGGHMGALYQPFEFLLIGGAALGAYLASNSGKSVALMLKAIPQVFTKSPYTNKDVYMELMALLYVLLNKARRDGLMTIESDIEEPENSAIFSEYPRILRDPHLVLFITDYLRLMISGNMSPYEIETLMEQEIEAHQHERDIPARALASVADALPAFGIVAAVLGVIKALASVDQPPAILADLISKAMVGTFLGILLAYGFVSPMSSAMERRTVVSVKVLECIKVTLLASMNGYPPQLAVEFGRKVLYSSVRPSFAELETHVRQAKSPAKKVA</sequence>
<evidence type="ECO:0000256" key="12">
    <source>
        <dbReference type="ARBA" id="ARBA00023136"/>
    </source>
</evidence>
<evidence type="ECO:0000256" key="4">
    <source>
        <dbReference type="ARBA" id="ARBA00022475"/>
    </source>
</evidence>
<evidence type="ECO:0000259" key="14">
    <source>
        <dbReference type="Pfam" id="PF01618"/>
    </source>
</evidence>
<accession>A0A366HK40</accession>
<dbReference type="InterPro" id="IPR000540">
    <property type="entry name" value="Flag_MotA_CS"/>
</dbReference>
<evidence type="ECO:0000256" key="6">
    <source>
        <dbReference type="ARBA" id="ARBA00022519"/>
    </source>
</evidence>
<evidence type="ECO:0000256" key="11">
    <source>
        <dbReference type="ARBA" id="ARBA00023065"/>
    </source>
</evidence>
<evidence type="ECO:0000256" key="10">
    <source>
        <dbReference type="ARBA" id="ARBA00022989"/>
    </source>
</evidence>
<keyword evidence="3" id="KW-0813">Transport</keyword>
<feature type="transmembrane region" description="Helical" evidence="13">
    <location>
        <begin position="221"/>
        <end position="240"/>
    </location>
</feature>
<keyword evidence="4" id="KW-1003">Cell membrane</keyword>
<dbReference type="InterPro" id="IPR046786">
    <property type="entry name" value="MotA_N"/>
</dbReference>
<protein>
    <submittedName>
        <fullName evidence="16">Chemotaxis protein MotA</fullName>
    </submittedName>
</protein>
<dbReference type="EMBL" id="QNRQ01000001">
    <property type="protein sequence ID" value="RBP43320.1"/>
    <property type="molecule type" value="Genomic_DNA"/>
</dbReference>
<dbReference type="PANTHER" id="PTHR30433">
    <property type="entry name" value="CHEMOTAXIS PROTEIN MOTA"/>
    <property type="match status" value="1"/>
</dbReference>
<dbReference type="InterPro" id="IPR047055">
    <property type="entry name" value="MotA-like"/>
</dbReference>
<feature type="transmembrane region" description="Helical" evidence="13">
    <location>
        <begin position="46"/>
        <end position="66"/>
    </location>
</feature>
<evidence type="ECO:0000256" key="13">
    <source>
        <dbReference type="SAM" id="Phobius"/>
    </source>
</evidence>
<dbReference type="GO" id="GO:1902600">
    <property type="term" value="P:proton transmembrane transport"/>
    <property type="evidence" value="ECO:0007669"/>
    <property type="project" value="UniProtKB-KW"/>
</dbReference>
<dbReference type="InterPro" id="IPR002898">
    <property type="entry name" value="MotA_ExbB_proton_chnl"/>
</dbReference>